<sequence length="66" mass="7880">MMISGERIREIAARELEKLVQQVEDAIRDDDLWILEVVKQLEEIQIIQQNQFYGERANLFDNKPCF</sequence>
<dbReference type="EMBL" id="FN655019">
    <property type="protein sequence ID" value="CBY37617.1"/>
    <property type="molecule type" value="Genomic_DNA"/>
</dbReference>
<proteinExistence type="predicted"/>
<evidence type="ECO:0000313" key="1">
    <source>
        <dbReference type="EMBL" id="CBY37617.1"/>
    </source>
</evidence>
<organism evidence="1">
    <name type="scientific">Oikopleura dioica</name>
    <name type="common">Tunicate</name>
    <dbReference type="NCBI Taxonomy" id="34765"/>
    <lineage>
        <taxon>Eukaryota</taxon>
        <taxon>Metazoa</taxon>
        <taxon>Chordata</taxon>
        <taxon>Tunicata</taxon>
        <taxon>Appendicularia</taxon>
        <taxon>Copelata</taxon>
        <taxon>Oikopleuridae</taxon>
        <taxon>Oikopleura</taxon>
    </lineage>
</organism>
<name>E4YQ71_OIKDI</name>
<accession>E4YQ71</accession>
<reference evidence="1" key="1">
    <citation type="journal article" date="2010" name="Science">
        <title>Plasticity of animal genome architecture unmasked by rapid evolution of a pelagic tunicate.</title>
        <authorList>
            <person name="Denoeud F."/>
            <person name="Henriet S."/>
            <person name="Mungpakdee S."/>
            <person name="Aury J.M."/>
            <person name="Da Silva C."/>
            <person name="Brinkmann H."/>
            <person name="Mikhaleva J."/>
            <person name="Olsen L.C."/>
            <person name="Jubin C."/>
            <person name="Canestro C."/>
            <person name="Bouquet J.M."/>
            <person name="Danks G."/>
            <person name="Poulain J."/>
            <person name="Campsteijn C."/>
            <person name="Adamski M."/>
            <person name="Cross I."/>
            <person name="Yadetie F."/>
            <person name="Muffato M."/>
            <person name="Louis A."/>
            <person name="Butcher S."/>
            <person name="Tsagkogeorga G."/>
            <person name="Konrad A."/>
            <person name="Singh S."/>
            <person name="Jensen M.F."/>
            <person name="Cong E.H."/>
            <person name="Eikeseth-Otteraa H."/>
            <person name="Noel B."/>
            <person name="Anthouard V."/>
            <person name="Porcel B.M."/>
            <person name="Kachouri-Lafond R."/>
            <person name="Nishino A."/>
            <person name="Ugolini M."/>
            <person name="Chourrout P."/>
            <person name="Nishida H."/>
            <person name="Aasland R."/>
            <person name="Huzurbazar S."/>
            <person name="Westhof E."/>
            <person name="Delsuc F."/>
            <person name="Lehrach H."/>
            <person name="Reinhardt R."/>
            <person name="Weissenbach J."/>
            <person name="Roy S.W."/>
            <person name="Artiguenave F."/>
            <person name="Postlethwait J.H."/>
            <person name="Manak J.R."/>
            <person name="Thompson E.M."/>
            <person name="Jaillon O."/>
            <person name="Du Pasquier L."/>
            <person name="Boudinot P."/>
            <person name="Liberles D.A."/>
            <person name="Volff J.N."/>
            <person name="Philippe H."/>
            <person name="Lenhard B."/>
            <person name="Roest Crollius H."/>
            <person name="Wincker P."/>
            <person name="Chourrout D."/>
        </authorList>
    </citation>
    <scope>NUCLEOTIDE SEQUENCE [LARGE SCALE GENOMIC DNA]</scope>
</reference>
<dbReference type="Proteomes" id="UP000011014">
    <property type="component" value="Unassembled WGS sequence"/>
</dbReference>
<gene>
    <name evidence="1" type="ORF">GSOID_T00031092001</name>
</gene>
<protein>
    <submittedName>
        <fullName evidence="1">Uncharacterized protein</fullName>
    </submittedName>
</protein>
<dbReference type="AlphaFoldDB" id="E4YQ71"/>